<evidence type="ECO:0000313" key="3">
    <source>
        <dbReference type="RefSeq" id="XP_052738478.1"/>
    </source>
</evidence>
<dbReference type="PANTHER" id="PTHR33395:SF22">
    <property type="entry name" value="REVERSE TRANSCRIPTASE DOMAIN-CONTAINING PROTEIN"/>
    <property type="match status" value="1"/>
</dbReference>
<name>A0ABM3LHC5_BICAN</name>
<evidence type="ECO:0000259" key="1">
    <source>
        <dbReference type="Pfam" id="PF03372"/>
    </source>
</evidence>
<sequence>MDTVKPLSIYYQNVRGLRTKSHDFLSNILNCDYDIICITESWLNDSFYSSEFFDNRFEVFRCDRDPLASGSARGGGVIVAVRRSLQPSEQSGWRAPPPADEVWVSVPLRARELHIGCTYIPHGNHHQHLLTSFYDRSCDIIHAHTNDVFLIIGDFNVTHAEWYYDDNTNSMNIKPTNELFTSLTSDFMNLSLLSQFSSELNINNRLLDLVFCNETCTVTSCLHPLVSEDSHHKSLDIEISLNKKETLKSNTFIKKMFYKSDFDNINLCLNSIDWDKTFSTLCAVESRVNYFYEILYDLINKYVPQRVVRDSYKYPPWYTRSLIKVSNEKRKYHGKWKTYGNHIDYIQFSYLRRRFRKMERDCYNTYNIISEDRIRYNPNFFWSYVKSKYNNSDIPEKMIFDSKIYTHGNDICTAFNTYFHSVFIPQTNNCHSNTTLPVHCDYAPIVDINSINLNDDIILKELKSVNIRKSAGYDNIHPILISRCATALLKPISYIFRASIESGIFPNIWKQALITPIPKNTQKHLITQYKIYTHGNDICTAFNTYFHSVFIPQTNNCHSNTTLPV</sequence>
<dbReference type="Pfam" id="PF03372">
    <property type="entry name" value="Exo_endo_phos"/>
    <property type="match status" value="1"/>
</dbReference>
<organism evidence="2 3">
    <name type="scientific">Bicyclus anynana</name>
    <name type="common">Squinting bush brown butterfly</name>
    <dbReference type="NCBI Taxonomy" id="110368"/>
    <lineage>
        <taxon>Eukaryota</taxon>
        <taxon>Metazoa</taxon>
        <taxon>Ecdysozoa</taxon>
        <taxon>Arthropoda</taxon>
        <taxon>Hexapoda</taxon>
        <taxon>Insecta</taxon>
        <taxon>Pterygota</taxon>
        <taxon>Neoptera</taxon>
        <taxon>Endopterygota</taxon>
        <taxon>Lepidoptera</taxon>
        <taxon>Glossata</taxon>
        <taxon>Ditrysia</taxon>
        <taxon>Papilionoidea</taxon>
        <taxon>Nymphalidae</taxon>
        <taxon>Satyrinae</taxon>
        <taxon>Satyrini</taxon>
        <taxon>Mycalesina</taxon>
        <taxon>Bicyclus</taxon>
    </lineage>
</organism>
<keyword evidence="2" id="KW-1185">Reference proteome</keyword>
<dbReference type="Proteomes" id="UP001652582">
    <property type="component" value="Chromosome 1"/>
</dbReference>
<accession>A0ABM3LHC5</accession>
<dbReference type="InterPro" id="IPR005135">
    <property type="entry name" value="Endo/exonuclease/phosphatase"/>
</dbReference>
<dbReference type="PANTHER" id="PTHR33395">
    <property type="entry name" value="TRANSCRIPTASE, PUTATIVE-RELATED-RELATED"/>
    <property type="match status" value="1"/>
</dbReference>
<feature type="domain" description="Endonuclease/exonuclease/phosphatase" evidence="1">
    <location>
        <begin position="13"/>
        <end position="227"/>
    </location>
</feature>
<dbReference type="InterPro" id="IPR036691">
    <property type="entry name" value="Endo/exonu/phosph_ase_sf"/>
</dbReference>
<proteinExistence type="predicted"/>
<feature type="non-terminal residue" evidence="3">
    <location>
        <position position="565"/>
    </location>
</feature>
<dbReference type="SUPFAM" id="SSF56219">
    <property type="entry name" value="DNase I-like"/>
    <property type="match status" value="1"/>
</dbReference>
<dbReference type="GeneID" id="128198238"/>
<dbReference type="RefSeq" id="XP_052738478.1">
    <property type="nucleotide sequence ID" value="XM_052882518.1"/>
</dbReference>
<reference evidence="3" key="2">
    <citation type="submission" date="2025-08" db="UniProtKB">
        <authorList>
            <consortium name="RefSeq"/>
        </authorList>
    </citation>
    <scope>IDENTIFICATION</scope>
</reference>
<gene>
    <name evidence="3" type="primary">LOC128198238</name>
</gene>
<reference evidence="2" key="1">
    <citation type="submission" date="2025-05" db="UniProtKB">
        <authorList>
            <consortium name="RefSeq"/>
        </authorList>
    </citation>
    <scope>NUCLEOTIDE SEQUENCE [LARGE SCALE GENOMIC DNA]</scope>
</reference>
<protein>
    <submittedName>
        <fullName evidence="3">Uncharacterized protein LOC128198238</fullName>
    </submittedName>
</protein>
<dbReference type="Gene3D" id="3.60.10.10">
    <property type="entry name" value="Endonuclease/exonuclease/phosphatase"/>
    <property type="match status" value="1"/>
</dbReference>
<evidence type="ECO:0000313" key="2">
    <source>
        <dbReference type="Proteomes" id="UP001652582"/>
    </source>
</evidence>